<dbReference type="NCBIfam" id="TIGR00002">
    <property type="entry name" value="S16"/>
    <property type="match status" value="1"/>
</dbReference>
<dbReference type="Pfam" id="PF00886">
    <property type="entry name" value="Ribosomal_S16"/>
    <property type="match status" value="1"/>
</dbReference>
<gene>
    <name evidence="3" type="primary">rpsP</name>
    <name evidence="5" type="ORF">DEH80_04410</name>
</gene>
<dbReference type="InterPro" id="IPR023803">
    <property type="entry name" value="Ribosomal_bS16_dom_sf"/>
</dbReference>
<dbReference type="PANTHER" id="PTHR12919">
    <property type="entry name" value="30S RIBOSOMAL PROTEIN S16"/>
    <property type="match status" value="1"/>
</dbReference>
<dbReference type="SUPFAM" id="SSF54565">
    <property type="entry name" value="Ribosomal protein S16"/>
    <property type="match status" value="1"/>
</dbReference>
<keyword evidence="1 3" id="KW-0689">Ribosomal protein</keyword>
<evidence type="ECO:0000256" key="1">
    <source>
        <dbReference type="ARBA" id="ARBA00022980"/>
    </source>
</evidence>
<dbReference type="PROSITE" id="PS00732">
    <property type="entry name" value="RIBOSOMAL_S16"/>
    <property type="match status" value="1"/>
</dbReference>
<dbReference type="HAMAP" id="MF_00385">
    <property type="entry name" value="Ribosomal_bS16"/>
    <property type="match status" value="1"/>
</dbReference>
<comment type="caution">
    <text evidence="5">The sequence shown here is derived from an EMBL/GenBank/DDBJ whole genome shotgun (WGS) entry which is preliminary data.</text>
</comment>
<feature type="compositionally biased region" description="Low complexity" evidence="4">
    <location>
        <begin position="85"/>
        <end position="95"/>
    </location>
</feature>
<dbReference type="PANTHER" id="PTHR12919:SF20">
    <property type="entry name" value="SMALL RIBOSOMAL SUBUNIT PROTEIN BS16M"/>
    <property type="match status" value="1"/>
</dbReference>
<sequence>MVKIRLARGGAKKRPFYHVVATDSRNSRDGRYIERLGFFNPVARGKETPLQLDLDKIAEWQAKGAQVSERVGSLIREYKRTDAAAPAAEAAAAEAPAEEAAKDS</sequence>
<accession>A0A363UP09</accession>
<name>A0A363UP09_9GAMM</name>
<feature type="region of interest" description="Disordered" evidence="4">
    <location>
        <begin position="85"/>
        <end position="104"/>
    </location>
</feature>
<evidence type="ECO:0000256" key="4">
    <source>
        <dbReference type="SAM" id="MobiDB-lite"/>
    </source>
</evidence>
<evidence type="ECO:0000256" key="2">
    <source>
        <dbReference type="ARBA" id="ARBA00023274"/>
    </source>
</evidence>
<comment type="similarity">
    <text evidence="3">Belongs to the bacterial ribosomal protein bS16 family.</text>
</comment>
<dbReference type="RefSeq" id="WP_109719253.1">
    <property type="nucleotide sequence ID" value="NZ_QEQK01000003.1"/>
</dbReference>
<dbReference type="AlphaFoldDB" id="A0A363UP09"/>
<proteinExistence type="inferred from homology"/>
<dbReference type="InterPro" id="IPR020592">
    <property type="entry name" value="Ribosomal_bS16_CS"/>
</dbReference>
<dbReference type="OrthoDB" id="9807878at2"/>
<evidence type="ECO:0000313" key="5">
    <source>
        <dbReference type="EMBL" id="PWN57173.1"/>
    </source>
</evidence>
<organism evidence="5 6">
    <name type="scientific">Abyssibacter profundi</name>
    <dbReference type="NCBI Taxonomy" id="2182787"/>
    <lineage>
        <taxon>Bacteria</taxon>
        <taxon>Pseudomonadati</taxon>
        <taxon>Pseudomonadota</taxon>
        <taxon>Gammaproteobacteria</taxon>
        <taxon>Chromatiales</taxon>
        <taxon>Oceanococcaceae</taxon>
        <taxon>Abyssibacter</taxon>
    </lineage>
</organism>
<dbReference type="GO" id="GO:0005737">
    <property type="term" value="C:cytoplasm"/>
    <property type="evidence" value="ECO:0007669"/>
    <property type="project" value="UniProtKB-ARBA"/>
</dbReference>
<keyword evidence="2 3" id="KW-0687">Ribonucleoprotein</keyword>
<evidence type="ECO:0000313" key="6">
    <source>
        <dbReference type="Proteomes" id="UP000251800"/>
    </source>
</evidence>
<protein>
    <recommendedName>
        <fullName evidence="3">Small ribosomal subunit protein bS16</fullName>
    </recommendedName>
</protein>
<dbReference type="GO" id="GO:0015935">
    <property type="term" value="C:small ribosomal subunit"/>
    <property type="evidence" value="ECO:0007669"/>
    <property type="project" value="TreeGrafter"/>
</dbReference>
<evidence type="ECO:0000256" key="3">
    <source>
        <dbReference type="HAMAP-Rule" id="MF_00385"/>
    </source>
</evidence>
<dbReference type="InterPro" id="IPR000307">
    <property type="entry name" value="Ribosomal_bS16"/>
</dbReference>
<dbReference type="Proteomes" id="UP000251800">
    <property type="component" value="Unassembled WGS sequence"/>
</dbReference>
<keyword evidence="6" id="KW-1185">Reference proteome</keyword>
<reference evidence="5 6" key="1">
    <citation type="submission" date="2018-05" db="EMBL/GenBank/DDBJ databases">
        <title>Abyssibacter profundi OUC007T gen. nov., sp. nov, a marine bacterium isolated from seawater of the Mariana Trench.</title>
        <authorList>
            <person name="Zhou S."/>
        </authorList>
    </citation>
    <scope>NUCLEOTIDE SEQUENCE [LARGE SCALE GENOMIC DNA]</scope>
    <source>
        <strain evidence="5 6">OUC007</strain>
    </source>
</reference>
<dbReference type="GO" id="GO:0006412">
    <property type="term" value="P:translation"/>
    <property type="evidence" value="ECO:0007669"/>
    <property type="project" value="UniProtKB-UniRule"/>
</dbReference>
<dbReference type="GO" id="GO:0003735">
    <property type="term" value="F:structural constituent of ribosome"/>
    <property type="evidence" value="ECO:0007669"/>
    <property type="project" value="InterPro"/>
</dbReference>
<dbReference type="EMBL" id="QEQK01000003">
    <property type="protein sequence ID" value="PWN57173.1"/>
    <property type="molecule type" value="Genomic_DNA"/>
</dbReference>
<dbReference type="Gene3D" id="3.30.1320.10">
    <property type="match status" value="1"/>
</dbReference>